<gene>
    <name evidence="1" type="ORF">BG61_38765</name>
</gene>
<dbReference type="AlphaFoldDB" id="A0A069PN39"/>
<sequence length="132" mass="14909">MRVTVKLDSFDRAGSSAYAVLWLDRETRRWSREGHDTIELPSWGMLRSAADGTGICGAERDWTILLLKGLTLESAGPLEGAQGKAEYRAEEATALEVGRWHVQCVDRDAIQAEHEVFADDQDEAWTYLELRR</sequence>
<dbReference type="RefSeq" id="WP_035938820.1">
    <property type="nucleotide sequence ID" value="NZ_CADFFX010000048.1"/>
</dbReference>
<evidence type="ECO:0008006" key="3">
    <source>
        <dbReference type="Google" id="ProtNLM"/>
    </source>
</evidence>
<evidence type="ECO:0000313" key="2">
    <source>
        <dbReference type="Proteomes" id="UP000027466"/>
    </source>
</evidence>
<protein>
    <recommendedName>
        <fullName evidence="3">DUF3564 domain-containing protein</fullName>
    </recommendedName>
</protein>
<accession>A0A069PN39</accession>
<organism evidence="1 2">
    <name type="scientific">Caballeronia glathei</name>
    <dbReference type="NCBI Taxonomy" id="60547"/>
    <lineage>
        <taxon>Bacteria</taxon>
        <taxon>Pseudomonadati</taxon>
        <taxon>Pseudomonadota</taxon>
        <taxon>Betaproteobacteria</taxon>
        <taxon>Burkholderiales</taxon>
        <taxon>Burkholderiaceae</taxon>
        <taxon>Caballeronia</taxon>
    </lineage>
</organism>
<comment type="caution">
    <text evidence="1">The sequence shown here is derived from an EMBL/GenBank/DDBJ whole genome shotgun (WGS) entry which is preliminary data.</text>
</comment>
<dbReference type="EMBL" id="JFHC01000080">
    <property type="protein sequence ID" value="KDR38681.1"/>
    <property type="molecule type" value="Genomic_DNA"/>
</dbReference>
<evidence type="ECO:0000313" key="1">
    <source>
        <dbReference type="EMBL" id="KDR38681.1"/>
    </source>
</evidence>
<dbReference type="InterPro" id="IPR021947">
    <property type="entry name" value="DUF3564"/>
</dbReference>
<dbReference type="STRING" id="60547.GCA_000751215_06037"/>
<name>A0A069PN39_9BURK</name>
<dbReference type="Pfam" id="PF12087">
    <property type="entry name" value="DUF3564"/>
    <property type="match status" value="1"/>
</dbReference>
<proteinExistence type="predicted"/>
<reference evidence="1 2" key="1">
    <citation type="submission" date="2014-03" db="EMBL/GenBank/DDBJ databases">
        <title>Draft Genome Sequences of Four Burkholderia Strains.</title>
        <authorList>
            <person name="Liu X.Y."/>
            <person name="Li C.X."/>
            <person name="Xu J.H."/>
        </authorList>
    </citation>
    <scope>NUCLEOTIDE SEQUENCE [LARGE SCALE GENOMIC DNA]</scope>
    <source>
        <strain evidence="1 2">DSM 50014</strain>
    </source>
</reference>
<dbReference type="Proteomes" id="UP000027466">
    <property type="component" value="Unassembled WGS sequence"/>
</dbReference>
<keyword evidence="2" id="KW-1185">Reference proteome</keyword>